<dbReference type="InterPro" id="IPR036390">
    <property type="entry name" value="WH_DNA-bd_sf"/>
</dbReference>
<dbReference type="Proteomes" id="UP000483293">
    <property type="component" value="Unassembled WGS sequence"/>
</dbReference>
<keyword evidence="3" id="KW-0547">Nucleotide-binding</keyword>
<name>A0A6L9SQS4_9BIFI</name>
<dbReference type="PANTHER" id="PTHR30595:SF6">
    <property type="entry name" value="SCHLAFEN ALBA-2 DOMAIN-CONTAINING PROTEIN"/>
    <property type="match status" value="1"/>
</dbReference>
<sequence>MAVDSFLGGESKNVEYKVALPDRSIKYVKTAVAFANGEGGRIVFGIEDQTLNVVGVPDDQVFTIMDAISNAIADSCEPLIIPDISMRDIDGKTVIVAEILPGAQRPYFIRSMGRDQGTFVRVAGTTRQADAATIKELLFEGSNRSFDQTACLGLESTDDGIAELCERMTAVAKANAKHDADQVKPVTSKQLLSWGVLVERDGELKPTNAYAILTGTNGPVRSVIQCGVFKGSTKAVFVDRREFTGTPWELVEQAYQYVLRNIHMGARFEGVYRQDVYEIPPDAIRELIVNAVVHRSYIDHSSIQVAIYDDRLEITSPGRLPMGQTITRMKEGYSKIRNEALAAAFSYMRLIEHWGSGIPRIIEEVREAGLREPEFLGGDTDLRINIYRRTDGTVPDTPAGVPDNAFGVRNAAYAVPDNEQSVRDKFAIGSRLVRDTFGLNEQEQEAYAYIREHSGTQSDDIAALLNVGKRQAQKILTGLVNRGLLRRIGAARSTRYVLANAVTDNKGKELA</sequence>
<dbReference type="Pfam" id="PF04326">
    <property type="entry name" value="SLFN_AlbA_2"/>
    <property type="match status" value="1"/>
</dbReference>
<dbReference type="Pfam" id="PF13749">
    <property type="entry name" value="HATPase_c_4"/>
    <property type="match status" value="1"/>
</dbReference>
<dbReference type="InterPro" id="IPR038475">
    <property type="entry name" value="RecG_C_sf"/>
</dbReference>
<dbReference type="InterPro" id="IPR038461">
    <property type="entry name" value="Schlafen_AlbA_2_dom_sf"/>
</dbReference>
<gene>
    <name evidence="3" type="ORF">GFD21_03255</name>
</gene>
<dbReference type="Gene3D" id="1.10.10.10">
    <property type="entry name" value="Winged helix-like DNA-binding domain superfamily/Winged helix DNA-binding domain"/>
    <property type="match status" value="1"/>
</dbReference>
<evidence type="ECO:0000259" key="1">
    <source>
        <dbReference type="Pfam" id="PF01978"/>
    </source>
</evidence>
<dbReference type="Pfam" id="PF01978">
    <property type="entry name" value="TrmB"/>
    <property type="match status" value="1"/>
</dbReference>
<evidence type="ECO:0000313" key="4">
    <source>
        <dbReference type="Proteomes" id="UP000483293"/>
    </source>
</evidence>
<dbReference type="RefSeq" id="WP_163196472.1">
    <property type="nucleotide sequence ID" value="NZ_WHZV01000001.1"/>
</dbReference>
<dbReference type="PANTHER" id="PTHR30595">
    <property type="entry name" value="GLPR-RELATED TRANSCRIPTIONAL REPRESSOR"/>
    <property type="match status" value="1"/>
</dbReference>
<keyword evidence="4" id="KW-1185">Reference proteome</keyword>
<feature type="domain" description="Transcription regulator TrmB N-terminal" evidence="1">
    <location>
        <begin position="436"/>
        <end position="497"/>
    </location>
</feature>
<evidence type="ECO:0000259" key="2">
    <source>
        <dbReference type="Pfam" id="PF04326"/>
    </source>
</evidence>
<reference evidence="3 4" key="1">
    <citation type="submission" date="2019-10" db="EMBL/GenBank/DDBJ databases">
        <title>Bifidobacterium from non-human primates.</title>
        <authorList>
            <person name="Modesto M."/>
        </authorList>
    </citation>
    <scope>NUCLEOTIDE SEQUENCE [LARGE SCALE GENOMIC DNA]</scope>
    <source>
        <strain evidence="3 4">SMA15</strain>
    </source>
</reference>
<evidence type="ECO:0000313" key="3">
    <source>
        <dbReference type="EMBL" id="NEG54808.1"/>
    </source>
</evidence>
<dbReference type="Gene3D" id="3.30.565.60">
    <property type="match status" value="1"/>
</dbReference>
<organism evidence="3 4">
    <name type="scientific">Bifidobacterium platyrrhinorum</name>
    <dbReference type="NCBI Taxonomy" id="2661628"/>
    <lineage>
        <taxon>Bacteria</taxon>
        <taxon>Bacillati</taxon>
        <taxon>Actinomycetota</taxon>
        <taxon>Actinomycetes</taxon>
        <taxon>Bifidobacteriales</taxon>
        <taxon>Bifidobacteriaceae</taxon>
        <taxon>Bifidobacterium</taxon>
    </lineage>
</organism>
<dbReference type="Gene3D" id="3.30.950.30">
    <property type="entry name" value="Schlafen, AAA domain"/>
    <property type="match status" value="1"/>
</dbReference>
<feature type="domain" description="Schlafen AlbA-2" evidence="2">
    <location>
        <begin position="10"/>
        <end position="129"/>
    </location>
</feature>
<dbReference type="AlphaFoldDB" id="A0A6L9SQS4"/>
<dbReference type="InterPro" id="IPR002831">
    <property type="entry name" value="Tscrpt_reg_TrmB_N"/>
</dbReference>
<dbReference type="GO" id="GO:0005524">
    <property type="term" value="F:ATP binding"/>
    <property type="evidence" value="ECO:0007669"/>
    <property type="project" value="UniProtKB-KW"/>
</dbReference>
<dbReference type="SUPFAM" id="SSF46785">
    <property type="entry name" value="Winged helix' DNA-binding domain"/>
    <property type="match status" value="1"/>
</dbReference>
<proteinExistence type="predicted"/>
<protein>
    <submittedName>
        <fullName evidence="3">ATP-binding protein</fullName>
    </submittedName>
</protein>
<accession>A0A6L9SQS4</accession>
<dbReference type="InterPro" id="IPR007421">
    <property type="entry name" value="Schlafen_AlbA_2_dom"/>
</dbReference>
<dbReference type="InterPro" id="IPR036388">
    <property type="entry name" value="WH-like_DNA-bd_sf"/>
</dbReference>
<dbReference type="EMBL" id="WHZV01000001">
    <property type="protein sequence ID" value="NEG54808.1"/>
    <property type="molecule type" value="Genomic_DNA"/>
</dbReference>
<comment type="caution">
    <text evidence="3">The sequence shown here is derived from an EMBL/GenBank/DDBJ whole genome shotgun (WGS) entry which is preliminary data.</text>
</comment>
<keyword evidence="3" id="KW-0067">ATP-binding</keyword>